<name>A0A822WMM8_9ENTR</name>
<protein>
    <submittedName>
        <fullName evidence="1">Uncharacterized protein</fullName>
    </submittedName>
</protein>
<gene>
    <name evidence="1" type="ORF">SAMEA2273352_01634</name>
</gene>
<dbReference type="Proteomes" id="UP000076205">
    <property type="component" value="Unassembled WGS sequence"/>
</dbReference>
<evidence type="ECO:0000313" key="2">
    <source>
        <dbReference type="Proteomes" id="UP000076205"/>
    </source>
</evidence>
<dbReference type="EMBL" id="FJYW01000003">
    <property type="protein sequence ID" value="CZX08450.1"/>
    <property type="molecule type" value="Genomic_DNA"/>
</dbReference>
<proteinExistence type="predicted"/>
<organism evidence="1 2">
    <name type="scientific">Enterobacter hormaechei</name>
    <dbReference type="NCBI Taxonomy" id="158836"/>
    <lineage>
        <taxon>Bacteria</taxon>
        <taxon>Pseudomonadati</taxon>
        <taxon>Pseudomonadota</taxon>
        <taxon>Gammaproteobacteria</taxon>
        <taxon>Enterobacterales</taxon>
        <taxon>Enterobacteriaceae</taxon>
        <taxon>Enterobacter</taxon>
        <taxon>Enterobacter cloacae complex</taxon>
    </lineage>
</organism>
<accession>A0A822WMM8</accession>
<comment type="caution">
    <text evidence="1">The sequence shown here is derived from an EMBL/GenBank/DDBJ whole genome shotgun (WGS) entry which is preliminary data.</text>
</comment>
<sequence length="65" mass="8019">MTRAQEGELKERLFGWRDQITFLQISLCKIIELFKSKVYYLDNSFFFIICWQLFECFQKSFLKFC</sequence>
<reference evidence="1 2" key="1">
    <citation type="submission" date="2016-03" db="EMBL/GenBank/DDBJ databases">
        <authorList>
            <consortium name="Pathogen Informatics"/>
        </authorList>
    </citation>
    <scope>NUCLEOTIDE SEQUENCE [LARGE SCALE GENOMIC DNA]</scope>
    <source>
        <strain evidence="2">e1424</strain>
    </source>
</reference>
<evidence type="ECO:0000313" key="1">
    <source>
        <dbReference type="EMBL" id="CZX08450.1"/>
    </source>
</evidence>
<dbReference type="AlphaFoldDB" id="A0A822WMM8"/>